<dbReference type="SMART" id="SM00028">
    <property type="entry name" value="TPR"/>
    <property type="match status" value="8"/>
</dbReference>
<dbReference type="InterPro" id="IPR053137">
    <property type="entry name" value="NLR-like"/>
</dbReference>
<dbReference type="Proteomes" id="UP001642484">
    <property type="component" value="Unassembled WGS sequence"/>
</dbReference>
<dbReference type="SUPFAM" id="SSF48452">
    <property type="entry name" value="TPR-like"/>
    <property type="match status" value="3"/>
</dbReference>
<protein>
    <recommendedName>
        <fullName evidence="3">Nephrocystin-3</fullName>
    </recommendedName>
</protein>
<dbReference type="Pfam" id="PF13374">
    <property type="entry name" value="TPR_10"/>
    <property type="match status" value="3"/>
</dbReference>
<organism evidence="1 2">
    <name type="scientific">Durusdinium trenchii</name>
    <dbReference type="NCBI Taxonomy" id="1381693"/>
    <lineage>
        <taxon>Eukaryota</taxon>
        <taxon>Sar</taxon>
        <taxon>Alveolata</taxon>
        <taxon>Dinophyceae</taxon>
        <taxon>Suessiales</taxon>
        <taxon>Symbiodiniaceae</taxon>
        <taxon>Durusdinium</taxon>
    </lineage>
</organism>
<accession>A0ABP0RFU2</accession>
<dbReference type="Pfam" id="PF13424">
    <property type="entry name" value="TPR_12"/>
    <property type="match status" value="4"/>
</dbReference>
<evidence type="ECO:0008006" key="3">
    <source>
        <dbReference type="Google" id="ProtNLM"/>
    </source>
</evidence>
<dbReference type="EMBL" id="CAXAMN010025962">
    <property type="protein sequence ID" value="CAK9099449.1"/>
    <property type="molecule type" value="Genomic_DNA"/>
</dbReference>
<name>A0ABP0RFU2_9DINO</name>
<dbReference type="InterPro" id="IPR011990">
    <property type="entry name" value="TPR-like_helical_dom_sf"/>
</dbReference>
<keyword evidence="2" id="KW-1185">Reference proteome</keyword>
<reference evidence="1 2" key="1">
    <citation type="submission" date="2024-02" db="EMBL/GenBank/DDBJ databases">
        <authorList>
            <person name="Chen Y."/>
            <person name="Shah S."/>
            <person name="Dougan E. K."/>
            <person name="Thang M."/>
            <person name="Chan C."/>
        </authorList>
    </citation>
    <scope>NUCLEOTIDE SEQUENCE [LARGE SCALE GENOMIC DNA]</scope>
</reference>
<dbReference type="PANTHER" id="PTHR46082">
    <property type="entry name" value="ATP/GTP-BINDING PROTEIN-RELATED"/>
    <property type="match status" value="1"/>
</dbReference>
<proteinExistence type="predicted"/>
<dbReference type="InterPro" id="IPR019734">
    <property type="entry name" value="TPR_rpt"/>
</dbReference>
<sequence>MSSCGSDRRELRDLVEQLHAVGDSAVASAEGRVVVGGGAAATLALQLAEETLVEVEVQFNFLLSNVHLWLQTPGAGRSRAVRAPRVRALGLASAVRNARAVLRLRLHPGEHVVNFRHDPAFPKDAGPIKLVVAGGQCAPLALKLRRLRLPNARPVATAPMAPLAAGSDLVLRFALGHSTSRDGTEEALDAELGTAQFPVRPKASSAVGGNGGFVTVAWPSDVLEQVSQNSGAGHPVQVQDGASRIWALPLHFSGGNGEIWVALDRGKSGKPWAGGTAPPVSAPPVLWPADDREKAATALVGLGQTMPSTPQLAVSAPAPAAGFVSTRMLSWFVVLGVIVFYYLHSRPWQLLALMRRVQELGLFTRSEHVGGFASFEVFVLRKREASFEMTNPWSWPAGTPSVIGTSGATARPARMCLGRGRAVDHHQLTFLVFETPDLSQHVSFDCLLVLFTERNRLRQPIQGETNALVAVLNVVFRDGDVKLETHDSRPGRLEVERLRETLASNEARFGRRHAETLSAVTCLAQCLEEAGKLKEAEPLYRRALAGQVAQLGSTDPLSLRATRDLACLLEEQGNIDEAEALCWQGMAGCETQLGAMHPDTLISVFDLGRVLKKQKKLDTAEPLLRQALAGQEAQLGAEDEATLASVDELASLLEDQGKLEEAELLLRRALSGREVQLGSVHPKTLTSVNNLAVFLHNKGKLEEAERFARRAVACRSTALGAAHPETLCSVHGLGRVLRQRRKTEEAETLLRRAVLGRERQLGGMHLSTLASVHELAKLLEERNLEEAEFLLRRVVEGRERQLGEGHGLTLEAIFDLAELLATKGDELEAERLYLRELDAWEELLGCEHPKSQERAENLERASLMKVRRLKVGITPMSLTPQLVYQKVSLREYFRKHYQKGGLFLHREYQAEADWCWLHEGLKIKASLIDGKRANTWGKGVYCVQKAPDEWPDVETLIDNHYRSMLKREIDLKGPVTSQPVRLRGRVEALTKRLGWRHLEALAACGRLGEVLHALGAHEEAEPLLRRAMEGFEARLGADPKTLASVRLGKSLKASPNLNWMHPKTLEAVNSLALVLKKEEKLNEAERLCRKALVGREAALGEMHPDTLVSANNLAALLMQQGDVTSAEQLYARVMKGREIQLGVEHPSTLISVNNLASLYYFQGKLDEAEPLLRRALTAKELQLGGRHPHTLIAVHNLACLSRDRGKLDEAESLFRKAFEGLV</sequence>
<comment type="caution">
    <text evidence="1">The sequence shown here is derived from an EMBL/GenBank/DDBJ whole genome shotgun (WGS) entry which is preliminary data.</text>
</comment>
<gene>
    <name evidence="1" type="ORF">CCMP2556_LOCUS47061</name>
</gene>
<dbReference type="Gene3D" id="1.25.40.10">
    <property type="entry name" value="Tetratricopeptide repeat domain"/>
    <property type="match status" value="5"/>
</dbReference>
<evidence type="ECO:0000313" key="1">
    <source>
        <dbReference type="EMBL" id="CAK9099449.1"/>
    </source>
</evidence>
<dbReference type="PANTHER" id="PTHR46082:SF6">
    <property type="entry name" value="AAA+ ATPASE DOMAIN-CONTAINING PROTEIN-RELATED"/>
    <property type="match status" value="1"/>
</dbReference>
<evidence type="ECO:0000313" key="2">
    <source>
        <dbReference type="Proteomes" id="UP001642484"/>
    </source>
</evidence>